<dbReference type="OrthoDB" id="423807at2759"/>
<evidence type="ECO:0000256" key="7">
    <source>
        <dbReference type="SAM" id="Phobius"/>
    </source>
</evidence>
<dbReference type="PANTHER" id="PTHR31102:SF1">
    <property type="entry name" value="CATION_H+ EXCHANGER DOMAIN-CONTAINING PROTEIN"/>
    <property type="match status" value="1"/>
</dbReference>
<evidence type="ECO:0000256" key="6">
    <source>
        <dbReference type="SAM" id="MobiDB-lite"/>
    </source>
</evidence>
<dbReference type="AlphaFoldDB" id="A0A1V9X6X6"/>
<dbReference type="GO" id="GO:0016020">
    <property type="term" value="C:membrane"/>
    <property type="evidence" value="ECO:0007669"/>
    <property type="project" value="UniProtKB-SubCell"/>
</dbReference>
<protein>
    <submittedName>
        <fullName evidence="9">Mitochondrial sodium/hydrogen exchanger 9B2-like</fullName>
    </submittedName>
</protein>
<feature type="transmembrane region" description="Helical" evidence="7">
    <location>
        <begin position="504"/>
        <end position="529"/>
    </location>
</feature>
<proteinExistence type="inferred from homology"/>
<organism evidence="9 10">
    <name type="scientific">Tropilaelaps mercedesae</name>
    <dbReference type="NCBI Taxonomy" id="418985"/>
    <lineage>
        <taxon>Eukaryota</taxon>
        <taxon>Metazoa</taxon>
        <taxon>Ecdysozoa</taxon>
        <taxon>Arthropoda</taxon>
        <taxon>Chelicerata</taxon>
        <taxon>Arachnida</taxon>
        <taxon>Acari</taxon>
        <taxon>Parasitiformes</taxon>
        <taxon>Mesostigmata</taxon>
        <taxon>Gamasina</taxon>
        <taxon>Dermanyssoidea</taxon>
        <taxon>Laelapidae</taxon>
        <taxon>Tropilaelaps</taxon>
    </lineage>
</organism>
<feature type="region of interest" description="Disordered" evidence="6">
    <location>
        <begin position="199"/>
        <end position="242"/>
    </location>
</feature>
<comment type="similarity">
    <text evidence="2">Belongs to the monovalent cation:proton antiporter 1 (CPA1) transporter (TC 2.A.36) family.</text>
</comment>
<feature type="transmembrane region" description="Helical" evidence="7">
    <location>
        <begin position="443"/>
        <end position="462"/>
    </location>
</feature>
<evidence type="ECO:0000256" key="3">
    <source>
        <dbReference type="ARBA" id="ARBA00022692"/>
    </source>
</evidence>
<evidence type="ECO:0000256" key="4">
    <source>
        <dbReference type="ARBA" id="ARBA00022989"/>
    </source>
</evidence>
<sequence length="769" mass="81569">MDWHKNQESSSIDQKASPATLIFENVISPAKSIVKSVSSPAKAIVKDVSSPAKSIVEGVGSPAESIVKGVGSPAKSIVEGVGSPAKSIVEGVGSPAESIVKGVGSPKESIVKGVGSPAKSIVKDVGSPAKSIVKGVGSPAKSIVKGVGSPAKYIVKDVSSLAESIIKGVGSPAKSIVKGVGSPAKSIIKGVSSPAKSIIKDVSSPAQPPASDESSSLSMSESHTTLATTSEDISPTTSSDDQLERVKGLMEALTIPEPSPRKKFEWKPVWAVDYDSELQEVDSLHNLCVSRRVKRVSHDLSQKSVQIGKAPSHTSNDGFFVIWFSDSSNYCERIRWLLLLLPLVGTFWGSLSIDSFFTGLQLVLMVGAAYIAGTVVGACPRMPPLLGMMIAGGALSNFGLVTIPPDLTAKLRSLAFAVILLRAGAGIDLPMLWKLLMACVKLTLIPCSAEAFGTMVVAHFLLDLPYLWSLLLGFVMSAVSPAVVVPAMIDLAQRKLGTAEGIPTLVITAASFDDVAAITGFGIVLGMIFQQSESGLKVWTILTGPLQALVGLTLGIILGIFTATTLRAYRQGTAKKFDFLCPCVIVLFGVCAIFVSTKLGFGVVGPLVAITSSAVAIGLWKWQSNFQNMDDVPQIWSTTVVLKYLWIVFEPVLFSMIGTEIHISELKKSLLLKGAASLGICLVIRVCFTFLAVSCSPLKYRERFFVCVAWLPKATVQAALAPTALDIVRTRMKENKPVGKDALAYSETVSRFSVLFPVLRCLYLVWEIS</sequence>
<keyword evidence="4 7" id="KW-1133">Transmembrane helix</keyword>
<dbReference type="InterPro" id="IPR006153">
    <property type="entry name" value="Cation/H_exchanger_TM"/>
</dbReference>
<feature type="transmembrane region" description="Helical" evidence="7">
    <location>
        <begin position="541"/>
        <end position="565"/>
    </location>
</feature>
<feature type="transmembrane region" description="Helical" evidence="7">
    <location>
        <begin position="641"/>
        <end position="658"/>
    </location>
</feature>
<dbReference type="Pfam" id="PF00999">
    <property type="entry name" value="Na_H_Exchanger"/>
    <property type="match status" value="1"/>
</dbReference>
<name>A0A1V9X6X6_9ACAR</name>
<keyword evidence="10" id="KW-1185">Reference proteome</keyword>
<dbReference type="InterPro" id="IPR051843">
    <property type="entry name" value="CPA1_transporter"/>
</dbReference>
<feature type="transmembrane region" description="Helical" evidence="7">
    <location>
        <begin position="601"/>
        <end position="620"/>
    </location>
</feature>
<reference evidence="9 10" key="1">
    <citation type="journal article" date="2017" name="Gigascience">
        <title>Draft genome of the honey bee ectoparasitic mite, Tropilaelaps mercedesae, is shaped by the parasitic life history.</title>
        <authorList>
            <person name="Dong X."/>
            <person name="Armstrong S.D."/>
            <person name="Xia D."/>
            <person name="Makepeace B.L."/>
            <person name="Darby A.C."/>
            <person name="Kadowaki T."/>
        </authorList>
    </citation>
    <scope>NUCLEOTIDE SEQUENCE [LARGE SCALE GENOMIC DNA]</scope>
    <source>
        <strain evidence="9">Wuxi-XJTLU</strain>
    </source>
</reference>
<feature type="transmembrane region" description="Helical" evidence="7">
    <location>
        <begin position="359"/>
        <end position="378"/>
    </location>
</feature>
<keyword evidence="5 7" id="KW-0472">Membrane</keyword>
<evidence type="ECO:0000313" key="9">
    <source>
        <dbReference type="EMBL" id="OQR69123.1"/>
    </source>
</evidence>
<dbReference type="GO" id="GO:0015297">
    <property type="term" value="F:antiporter activity"/>
    <property type="evidence" value="ECO:0007669"/>
    <property type="project" value="InterPro"/>
</dbReference>
<feature type="domain" description="Cation/H+ exchanger transmembrane" evidence="8">
    <location>
        <begin position="369"/>
        <end position="723"/>
    </location>
</feature>
<feature type="transmembrane region" description="Helical" evidence="7">
    <location>
        <begin position="468"/>
        <end position="492"/>
    </location>
</feature>
<dbReference type="Proteomes" id="UP000192247">
    <property type="component" value="Unassembled WGS sequence"/>
</dbReference>
<evidence type="ECO:0000259" key="8">
    <source>
        <dbReference type="Pfam" id="PF00999"/>
    </source>
</evidence>
<evidence type="ECO:0000256" key="1">
    <source>
        <dbReference type="ARBA" id="ARBA00004141"/>
    </source>
</evidence>
<accession>A0A1V9X6X6</accession>
<dbReference type="EMBL" id="MNPL01022060">
    <property type="protein sequence ID" value="OQR69123.1"/>
    <property type="molecule type" value="Genomic_DNA"/>
</dbReference>
<feature type="transmembrane region" description="Helical" evidence="7">
    <location>
        <begin position="415"/>
        <end position="436"/>
    </location>
</feature>
<dbReference type="PANTHER" id="PTHR31102">
    <property type="match status" value="1"/>
</dbReference>
<comment type="subcellular location">
    <subcellularLocation>
        <location evidence="1">Membrane</location>
        <topology evidence="1">Multi-pass membrane protein</topology>
    </subcellularLocation>
</comment>
<gene>
    <name evidence="9" type="ORF">BIW11_12457</name>
</gene>
<feature type="compositionally biased region" description="Polar residues" evidence="6">
    <location>
        <begin position="223"/>
        <end position="240"/>
    </location>
</feature>
<dbReference type="InParanoid" id="A0A1V9X6X6"/>
<keyword evidence="3 7" id="KW-0812">Transmembrane</keyword>
<evidence type="ECO:0000256" key="5">
    <source>
        <dbReference type="ARBA" id="ARBA00023136"/>
    </source>
</evidence>
<feature type="transmembrane region" description="Helical" evidence="7">
    <location>
        <begin position="334"/>
        <end position="353"/>
    </location>
</feature>
<feature type="transmembrane region" description="Helical" evidence="7">
    <location>
        <begin position="670"/>
        <end position="693"/>
    </location>
</feature>
<evidence type="ECO:0000313" key="10">
    <source>
        <dbReference type="Proteomes" id="UP000192247"/>
    </source>
</evidence>
<feature type="transmembrane region" description="Helical" evidence="7">
    <location>
        <begin position="385"/>
        <end position="403"/>
    </location>
</feature>
<dbReference type="GO" id="GO:1902600">
    <property type="term" value="P:proton transmembrane transport"/>
    <property type="evidence" value="ECO:0007669"/>
    <property type="project" value="InterPro"/>
</dbReference>
<evidence type="ECO:0000256" key="2">
    <source>
        <dbReference type="ARBA" id="ARBA00007367"/>
    </source>
</evidence>
<comment type="caution">
    <text evidence="9">The sequence shown here is derived from an EMBL/GenBank/DDBJ whole genome shotgun (WGS) entry which is preliminary data.</text>
</comment>
<feature type="transmembrane region" description="Helical" evidence="7">
    <location>
        <begin position="577"/>
        <end position="595"/>
    </location>
</feature>
<feature type="compositionally biased region" description="Low complexity" evidence="6">
    <location>
        <begin position="211"/>
        <end position="222"/>
    </location>
</feature>